<proteinExistence type="inferred from homology"/>
<dbReference type="PANTHER" id="PTHR47811">
    <property type="entry name" value="TRNA PSEUDOURIDINE SYNTHASE D"/>
    <property type="match status" value="1"/>
</dbReference>
<dbReference type="RefSeq" id="WP_382408023.1">
    <property type="nucleotide sequence ID" value="NZ_JBHSGU010000002.1"/>
</dbReference>
<name>A0ABV9LXG0_9ALTE</name>
<dbReference type="HAMAP" id="MF_01082">
    <property type="entry name" value="TruD"/>
    <property type="match status" value="1"/>
</dbReference>
<dbReference type="InterPro" id="IPR042214">
    <property type="entry name" value="TruD_catalytic"/>
</dbReference>
<feature type="region of interest" description="Disordered" evidence="5">
    <location>
        <begin position="1"/>
        <end position="28"/>
    </location>
</feature>
<feature type="compositionally biased region" description="Low complexity" evidence="5">
    <location>
        <begin position="16"/>
        <end position="28"/>
    </location>
</feature>
<dbReference type="InterPro" id="IPR020103">
    <property type="entry name" value="PsdUridine_synth_cat_dom_sf"/>
</dbReference>
<dbReference type="PROSITE" id="PS01268">
    <property type="entry name" value="UPF0024"/>
    <property type="match status" value="1"/>
</dbReference>
<dbReference type="EC" id="5.4.99.27" evidence="4"/>
<evidence type="ECO:0000259" key="6">
    <source>
        <dbReference type="PROSITE" id="PS50984"/>
    </source>
</evidence>
<dbReference type="InterPro" id="IPR020119">
    <property type="entry name" value="PsdUridine_synth_TruD_CS"/>
</dbReference>
<dbReference type="PANTHER" id="PTHR47811:SF1">
    <property type="entry name" value="TRNA PSEUDOURIDINE SYNTHASE D"/>
    <property type="match status" value="1"/>
</dbReference>
<dbReference type="InterPro" id="IPR001656">
    <property type="entry name" value="PsdUridine_synth_TruD"/>
</dbReference>
<dbReference type="Pfam" id="PF01142">
    <property type="entry name" value="TruD"/>
    <property type="match status" value="2"/>
</dbReference>
<keyword evidence="3 4" id="KW-0413">Isomerase</keyword>
<accession>A0ABV9LXG0</accession>
<organism evidence="7 8">
    <name type="scientific">Glaciecola siphonariae</name>
    <dbReference type="NCBI Taxonomy" id="521012"/>
    <lineage>
        <taxon>Bacteria</taxon>
        <taxon>Pseudomonadati</taxon>
        <taxon>Pseudomonadota</taxon>
        <taxon>Gammaproteobacteria</taxon>
        <taxon>Alteromonadales</taxon>
        <taxon>Alteromonadaceae</taxon>
        <taxon>Glaciecola</taxon>
    </lineage>
</organism>
<evidence type="ECO:0000256" key="4">
    <source>
        <dbReference type="HAMAP-Rule" id="MF_01082"/>
    </source>
</evidence>
<evidence type="ECO:0000313" key="7">
    <source>
        <dbReference type="EMBL" id="MFC4700535.1"/>
    </source>
</evidence>
<dbReference type="EMBL" id="JBHSGU010000002">
    <property type="protein sequence ID" value="MFC4700535.1"/>
    <property type="molecule type" value="Genomic_DNA"/>
</dbReference>
<dbReference type="Gene3D" id="3.30.2350.20">
    <property type="entry name" value="TruD, catalytic domain"/>
    <property type="match status" value="1"/>
</dbReference>
<comment type="caution">
    <text evidence="7">The sequence shown here is derived from an EMBL/GenBank/DDBJ whole genome shotgun (WGS) entry which is preliminary data.</text>
</comment>
<keyword evidence="2 4" id="KW-0819">tRNA processing</keyword>
<evidence type="ECO:0000256" key="3">
    <source>
        <dbReference type="ARBA" id="ARBA00023235"/>
    </source>
</evidence>
<evidence type="ECO:0000256" key="5">
    <source>
        <dbReference type="SAM" id="MobiDB-lite"/>
    </source>
</evidence>
<protein>
    <recommendedName>
        <fullName evidence="4">tRNA pseudouridine synthase D</fullName>
        <ecNumber evidence="4">5.4.99.27</ecNumber>
    </recommendedName>
    <alternativeName>
        <fullName evidence="4">tRNA pseudouridine(13) synthase</fullName>
    </alternativeName>
    <alternativeName>
        <fullName evidence="4">tRNA pseudouridylate synthase D</fullName>
    </alternativeName>
    <alternativeName>
        <fullName evidence="4">tRNA-uridine isomerase D</fullName>
    </alternativeName>
</protein>
<feature type="compositionally biased region" description="Polar residues" evidence="5">
    <location>
        <begin position="1"/>
        <end position="15"/>
    </location>
</feature>
<dbReference type="InterPro" id="IPR050170">
    <property type="entry name" value="TruD_pseudoU_synthase"/>
</dbReference>
<feature type="domain" description="TRUD" evidence="6">
    <location>
        <begin position="191"/>
        <end position="347"/>
    </location>
</feature>
<keyword evidence="8" id="KW-1185">Reference proteome</keyword>
<comment type="function">
    <text evidence="4">Responsible for synthesis of pseudouridine from uracil-13 in transfer RNAs.</text>
</comment>
<dbReference type="PROSITE" id="PS50984">
    <property type="entry name" value="TRUD"/>
    <property type="match status" value="1"/>
</dbReference>
<feature type="active site" description="Nucleophile" evidence="4">
    <location>
        <position position="113"/>
    </location>
</feature>
<dbReference type="SUPFAM" id="SSF55120">
    <property type="entry name" value="Pseudouridine synthase"/>
    <property type="match status" value="1"/>
</dbReference>
<reference evidence="8" key="1">
    <citation type="journal article" date="2019" name="Int. J. Syst. Evol. Microbiol.">
        <title>The Global Catalogue of Microorganisms (GCM) 10K type strain sequencing project: providing services to taxonomists for standard genome sequencing and annotation.</title>
        <authorList>
            <consortium name="The Broad Institute Genomics Platform"/>
            <consortium name="The Broad Institute Genome Sequencing Center for Infectious Disease"/>
            <person name="Wu L."/>
            <person name="Ma J."/>
        </authorList>
    </citation>
    <scope>NUCLEOTIDE SEQUENCE [LARGE SCALE GENOMIC DNA]</scope>
    <source>
        <strain evidence="8">KACC 12507</strain>
    </source>
</reference>
<evidence type="ECO:0000313" key="8">
    <source>
        <dbReference type="Proteomes" id="UP001595897"/>
    </source>
</evidence>
<evidence type="ECO:0000256" key="1">
    <source>
        <dbReference type="ARBA" id="ARBA00007953"/>
    </source>
</evidence>
<dbReference type="InterPro" id="IPR043165">
    <property type="entry name" value="TruD_insert_sf"/>
</dbReference>
<comment type="catalytic activity">
    <reaction evidence="4">
        <text>uridine(13) in tRNA = pseudouridine(13) in tRNA</text>
        <dbReference type="Rhea" id="RHEA:42540"/>
        <dbReference type="Rhea" id="RHEA-COMP:10105"/>
        <dbReference type="Rhea" id="RHEA-COMP:10106"/>
        <dbReference type="ChEBI" id="CHEBI:65314"/>
        <dbReference type="ChEBI" id="CHEBI:65315"/>
        <dbReference type="EC" id="5.4.99.27"/>
    </reaction>
</comment>
<dbReference type="Gene3D" id="3.30.2340.10">
    <property type="entry name" value="TruD, insertion domain"/>
    <property type="match status" value="1"/>
</dbReference>
<dbReference type="InterPro" id="IPR011760">
    <property type="entry name" value="PsdUridine_synth_TruD_insert"/>
</dbReference>
<evidence type="ECO:0000256" key="2">
    <source>
        <dbReference type="ARBA" id="ARBA00022694"/>
    </source>
</evidence>
<sequence length="385" mass="43150">MSDTSDNVDLQNNPQNTATKNTATKNAAINSDAPIDSARWVRLHGEPLATGRIKVCIDDFIVQERLGFALTGEGEHHLLWVEKRNTNTAFVAEQLAKFSGIALRDISYAGRKDKFARTLQYFSVYQGNNEAPEWDAFEHPDINILNVTRHNKKLRTGALAGNTFTIKVRELSNSIDPNTLDERMQAISASGVPNYYGQQRFGEMHTKDKTIYNGNLHLGMRMAQGEAIKNRNKRSMAISALRSYLFNHIASARIVNEQHQQVMMGDALQLAGSNSYFVVSEQDDLVALRERLAKRDVLTTAPLFGSGRLATKAQALRFEKESLKQDNMIMDALRSVGLKQERRNVMLYPSKLQWSLEDDVLTLSFDLPSGSFATSVLREIIALKG</sequence>
<comment type="similarity">
    <text evidence="1 4">Belongs to the pseudouridine synthase TruD family.</text>
</comment>
<gene>
    <name evidence="4 7" type="primary">truD</name>
    <name evidence="7" type="ORF">ACFO4O_10220</name>
</gene>
<dbReference type="GO" id="GO:0160150">
    <property type="term" value="F:tRNA pseudouridine(13) synthase activity"/>
    <property type="evidence" value="ECO:0007669"/>
    <property type="project" value="UniProtKB-EC"/>
</dbReference>
<dbReference type="Proteomes" id="UP001595897">
    <property type="component" value="Unassembled WGS sequence"/>
</dbReference>
<dbReference type="NCBIfam" id="TIGR00094">
    <property type="entry name" value="tRNA_TruD_broad"/>
    <property type="match status" value="1"/>
</dbReference>